<feature type="non-terminal residue" evidence="1">
    <location>
        <position position="97"/>
    </location>
</feature>
<dbReference type="AlphaFoldDB" id="A0A699RYR6"/>
<dbReference type="EMBL" id="BKCJ011118345">
    <property type="protein sequence ID" value="GFC88974.1"/>
    <property type="molecule type" value="Genomic_DNA"/>
</dbReference>
<proteinExistence type="predicted"/>
<sequence length="97" mass="10926">MPPKPDLVFNNTPYAVETDHPAFNVKLSPTKPNQDLFHTNRPSAPIIEEWVSDSEDEFKTKTPQNIPSFVQPTEQVKTPRPSVQHVEITIPAATPRP</sequence>
<evidence type="ECO:0000313" key="1">
    <source>
        <dbReference type="EMBL" id="GFC88974.1"/>
    </source>
</evidence>
<reference evidence="1" key="1">
    <citation type="journal article" date="2019" name="Sci. Rep.">
        <title>Draft genome of Tanacetum cinerariifolium, the natural source of mosquito coil.</title>
        <authorList>
            <person name="Yamashiro T."/>
            <person name="Shiraishi A."/>
            <person name="Satake H."/>
            <person name="Nakayama K."/>
        </authorList>
    </citation>
    <scope>NUCLEOTIDE SEQUENCE</scope>
</reference>
<name>A0A699RYR6_TANCI</name>
<gene>
    <name evidence="1" type="ORF">Tci_860944</name>
</gene>
<comment type="caution">
    <text evidence="1">The sequence shown here is derived from an EMBL/GenBank/DDBJ whole genome shotgun (WGS) entry which is preliminary data.</text>
</comment>
<organism evidence="1">
    <name type="scientific">Tanacetum cinerariifolium</name>
    <name type="common">Dalmatian daisy</name>
    <name type="synonym">Chrysanthemum cinerariifolium</name>
    <dbReference type="NCBI Taxonomy" id="118510"/>
    <lineage>
        <taxon>Eukaryota</taxon>
        <taxon>Viridiplantae</taxon>
        <taxon>Streptophyta</taxon>
        <taxon>Embryophyta</taxon>
        <taxon>Tracheophyta</taxon>
        <taxon>Spermatophyta</taxon>
        <taxon>Magnoliopsida</taxon>
        <taxon>eudicotyledons</taxon>
        <taxon>Gunneridae</taxon>
        <taxon>Pentapetalae</taxon>
        <taxon>asterids</taxon>
        <taxon>campanulids</taxon>
        <taxon>Asterales</taxon>
        <taxon>Asteraceae</taxon>
        <taxon>Asteroideae</taxon>
        <taxon>Anthemideae</taxon>
        <taxon>Anthemidinae</taxon>
        <taxon>Tanacetum</taxon>
    </lineage>
</organism>
<protein>
    <submittedName>
        <fullName evidence="1">Uncharacterized protein</fullName>
    </submittedName>
</protein>
<accession>A0A699RYR6</accession>